<dbReference type="Pfam" id="PF12680">
    <property type="entry name" value="SnoaL_2"/>
    <property type="match status" value="1"/>
</dbReference>
<feature type="domain" description="SnoaL-like" evidence="1">
    <location>
        <begin position="11"/>
        <end position="102"/>
    </location>
</feature>
<reference evidence="2 3" key="1">
    <citation type="submission" date="2023-03" db="EMBL/GenBank/DDBJ databases">
        <title>Host association and intracellularity evolved multiple times independently in the Rickettsiales.</title>
        <authorList>
            <person name="Castelli M."/>
            <person name="Nardi T."/>
            <person name="Gammuto L."/>
            <person name="Bellinzona G."/>
            <person name="Sabaneyeva E."/>
            <person name="Potekhin A."/>
            <person name="Serra V."/>
            <person name="Petroni G."/>
            <person name="Sassera D."/>
        </authorList>
    </citation>
    <scope>NUCLEOTIDE SEQUENCE [LARGE SCALE GENOMIC DNA]</scope>
    <source>
        <strain evidence="2 3">Sr 2-6</strain>
    </source>
</reference>
<organism evidence="2 3">
    <name type="scientific">Candidatus Megaera venefica</name>
    <dbReference type="NCBI Taxonomy" id="2055910"/>
    <lineage>
        <taxon>Bacteria</taxon>
        <taxon>Pseudomonadati</taxon>
        <taxon>Pseudomonadota</taxon>
        <taxon>Alphaproteobacteria</taxon>
        <taxon>Rickettsiales</taxon>
        <taxon>Rickettsiaceae</taxon>
        <taxon>Candidatus Megaera</taxon>
    </lineage>
</organism>
<dbReference type="Gene3D" id="3.10.450.50">
    <property type="match status" value="1"/>
</dbReference>
<dbReference type="Proteomes" id="UP001291687">
    <property type="component" value="Unassembled WGS sequence"/>
</dbReference>
<dbReference type="InterPro" id="IPR037401">
    <property type="entry name" value="SnoaL-like"/>
</dbReference>
<keyword evidence="3" id="KW-1185">Reference proteome</keyword>
<proteinExistence type="predicted"/>
<protein>
    <submittedName>
        <fullName evidence="2">Nuclear transport factor 2 family protein</fullName>
    </submittedName>
</protein>
<comment type="caution">
    <text evidence="2">The sequence shown here is derived from an EMBL/GenBank/DDBJ whole genome shotgun (WGS) entry which is preliminary data.</text>
</comment>
<dbReference type="EMBL" id="JARJFB010000008">
    <property type="protein sequence ID" value="MEA0970257.1"/>
    <property type="molecule type" value="Genomic_DNA"/>
</dbReference>
<sequence length="116" mass="12822">MSDNINIAGLYYEAMNNKDLNKIALYLHPKVKFLGPLAELDGKDAVLESAKGFLGIVDSVKMRVKFASGNQVMLAYDLNCVSPIGTIRVAALMTFEDNLISSIELFFDARAFDKKN</sequence>
<evidence type="ECO:0000313" key="3">
    <source>
        <dbReference type="Proteomes" id="UP001291687"/>
    </source>
</evidence>
<dbReference type="InterPro" id="IPR032710">
    <property type="entry name" value="NTF2-like_dom_sf"/>
</dbReference>
<gene>
    <name evidence="2" type="ORF">Megvenef_00213</name>
</gene>
<evidence type="ECO:0000313" key="2">
    <source>
        <dbReference type="EMBL" id="MEA0970257.1"/>
    </source>
</evidence>
<name>A0ABU5NAQ9_9RICK</name>
<accession>A0ABU5NAQ9</accession>
<dbReference type="RefSeq" id="WP_322776159.1">
    <property type="nucleotide sequence ID" value="NZ_JARJFB010000008.1"/>
</dbReference>
<evidence type="ECO:0000259" key="1">
    <source>
        <dbReference type="Pfam" id="PF12680"/>
    </source>
</evidence>
<dbReference type="SUPFAM" id="SSF54427">
    <property type="entry name" value="NTF2-like"/>
    <property type="match status" value="1"/>
</dbReference>